<evidence type="ECO:0000256" key="10">
    <source>
        <dbReference type="ARBA" id="ARBA00042775"/>
    </source>
</evidence>
<name>W0DKD3_9GAMM</name>
<keyword evidence="7" id="KW-0143">Chaperone</keyword>
<evidence type="ECO:0000256" key="6">
    <source>
        <dbReference type="ARBA" id="ARBA00023136"/>
    </source>
</evidence>
<reference evidence="14 15" key="1">
    <citation type="submission" date="2013-12" db="EMBL/GenBank/DDBJ databases">
        <authorList>
            <consortium name="DOE Joint Genome Institute"/>
            <person name="Muyzer G."/>
            <person name="Huntemann M."/>
            <person name="Han J."/>
            <person name="Chen A."/>
            <person name="Kyrpides N."/>
            <person name="Mavromatis K."/>
            <person name="Markowitz V."/>
            <person name="Palaniappan K."/>
            <person name="Ivanova N."/>
            <person name="Schaumberg A."/>
            <person name="Pati A."/>
            <person name="Liolios K."/>
            <person name="Nordberg H.P."/>
            <person name="Cantor M.N."/>
            <person name="Hua S.X."/>
            <person name="Woyke T."/>
        </authorList>
    </citation>
    <scope>NUCLEOTIDE SEQUENCE [LARGE SCALE GENOMIC DNA]</scope>
    <source>
        <strain evidence="14 15">ARh 1</strain>
    </source>
</reference>
<keyword evidence="2" id="KW-1003">Cell membrane</keyword>
<evidence type="ECO:0000256" key="3">
    <source>
        <dbReference type="ARBA" id="ARBA00022519"/>
    </source>
</evidence>
<keyword evidence="15" id="KW-1185">Reference proteome</keyword>
<evidence type="ECO:0000256" key="2">
    <source>
        <dbReference type="ARBA" id="ARBA00022475"/>
    </source>
</evidence>
<dbReference type="InterPro" id="IPR052029">
    <property type="entry name" value="PpiD_chaperone"/>
</dbReference>
<dbReference type="InterPro" id="IPR046357">
    <property type="entry name" value="PPIase_dom_sf"/>
</dbReference>
<evidence type="ECO:0000256" key="5">
    <source>
        <dbReference type="ARBA" id="ARBA00022989"/>
    </source>
</evidence>
<dbReference type="InterPro" id="IPR000297">
    <property type="entry name" value="PPIase_PpiC"/>
</dbReference>
<evidence type="ECO:0000256" key="9">
    <source>
        <dbReference type="ARBA" id="ARBA00040743"/>
    </source>
</evidence>
<gene>
    <name evidence="14" type="ORF">THITH_13210</name>
</gene>
<evidence type="ECO:0000256" key="8">
    <source>
        <dbReference type="ARBA" id="ARBA00038408"/>
    </source>
</evidence>
<keyword evidence="4 12" id="KW-0812">Transmembrane</keyword>
<organism evidence="14 15">
    <name type="scientific">Thioalkalivibrio paradoxus ARh 1</name>
    <dbReference type="NCBI Taxonomy" id="713585"/>
    <lineage>
        <taxon>Bacteria</taxon>
        <taxon>Pseudomonadati</taxon>
        <taxon>Pseudomonadota</taxon>
        <taxon>Gammaproteobacteria</taxon>
        <taxon>Chromatiales</taxon>
        <taxon>Ectothiorhodospiraceae</taxon>
        <taxon>Thioalkalivibrio</taxon>
    </lineage>
</organism>
<dbReference type="KEGG" id="tti:THITH_13210"/>
<dbReference type="Proteomes" id="UP000005289">
    <property type="component" value="Chromosome"/>
</dbReference>
<dbReference type="Gene3D" id="3.10.50.40">
    <property type="match status" value="1"/>
</dbReference>
<keyword evidence="11" id="KW-0697">Rotamase</keyword>
<dbReference type="PANTHER" id="PTHR47529:SF1">
    <property type="entry name" value="PERIPLASMIC CHAPERONE PPID"/>
    <property type="match status" value="1"/>
</dbReference>
<keyword evidence="6 12" id="KW-0472">Membrane</keyword>
<protein>
    <recommendedName>
        <fullName evidence="9">Periplasmic chaperone PpiD</fullName>
    </recommendedName>
    <alternativeName>
        <fullName evidence="10">Periplasmic folding chaperone</fullName>
    </alternativeName>
</protein>
<keyword evidence="3" id="KW-0997">Cell inner membrane</keyword>
<evidence type="ECO:0000256" key="1">
    <source>
        <dbReference type="ARBA" id="ARBA00004382"/>
    </source>
</evidence>
<evidence type="ECO:0000256" key="12">
    <source>
        <dbReference type="SAM" id="Phobius"/>
    </source>
</evidence>
<dbReference type="STRING" id="713585.THITH_13210"/>
<sequence>MLQSIRDKATGWLAYVIIGLIAIPFALWGLGEYFGGAGPLVAAEVNKTEIPVRLVHQETRVQRDQIARMFGGEVPADLFDERAIRNAALEALIQRELLRQAAEKAGFRASATGVVREIQAIPEFRENDRFLPERYHALLQAQRISPSEFERDVAHQIVMAQIQQAVEASGDLPMSKVQEYAQLRNQVRVASWRILEADAFDRPEVVDDAAIEAYYQDNPERFTTEERMRVAYLHLDPRELEEGISVTEDEAREHYQVNAQRYTEPELRRVRQILIEPNAEDAQARIREIRERLDQGEEFADLAREYSQDTLSADRGGDIGRIARGDLDSVLETVIFSLPAGLVSQPVQTRQGWHVLEVTEIEPSRPRPFDEVRDEVERDLRDRRAEQRQIQVLDDLMAQSFEYPDSLEPAARATGLEIYTSDWFTRGAGAGIAEFPGVREAAFGTAVRVDGRNSEAVDLADGSTVVLRMQERQEPRVLPLDEVEDEIRQTLRRDAAAQAARELGESILAKLEAGDATVAGLAEAEPEAWIQSVPVHRATGPEAEDVEMPSALIRHLFQMAAPVDDRARNEGVRLPDGDFALLVLESVEMLEPDAVAEELDRIADDLQIAYAGAELRAYLAWLESEAKVRRYPENLE</sequence>
<dbReference type="SUPFAM" id="SSF54534">
    <property type="entry name" value="FKBP-like"/>
    <property type="match status" value="1"/>
</dbReference>
<evidence type="ECO:0000313" key="14">
    <source>
        <dbReference type="EMBL" id="AHE99059.1"/>
    </source>
</evidence>
<dbReference type="Gene3D" id="1.10.4030.10">
    <property type="entry name" value="Porin chaperone SurA, peptide-binding domain"/>
    <property type="match status" value="1"/>
</dbReference>
<dbReference type="RefSeq" id="WP_006748532.1">
    <property type="nucleotide sequence ID" value="NZ_CP007029.1"/>
</dbReference>
<feature type="domain" description="PpiC" evidence="13">
    <location>
        <begin position="265"/>
        <end position="360"/>
    </location>
</feature>
<evidence type="ECO:0000256" key="4">
    <source>
        <dbReference type="ARBA" id="ARBA00022692"/>
    </source>
</evidence>
<dbReference type="InterPro" id="IPR027304">
    <property type="entry name" value="Trigger_fact/SurA_dom_sf"/>
</dbReference>
<evidence type="ECO:0000313" key="15">
    <source>
        <dbReference type="Proteomes" id="UP000005289"/>
    </source>
</evidence>
<dbReference type="InterPro" id="IPR023058">
    <property type="entry name" value="PPIase_PpiC_CS"/>
</dbReference>
<dbReference type="PROSITE" id="PS50198">
    <property type="entry name" value="PPIC_PPIASE_2"/>
    <property type="match status" value="1"/>
</dbReference>
<dbReference type="AlphaFoldDB" id="W0DKD3"/>
<dbReference type="SUPFAM" id="SSF109998">
    <property type="entry name" value="Triger factor/SurA peptide-binding domain-like"/>
    <property type="match status" value="1"/>
</dbReference>
<keyword evidence="11 14" id="KW-0413">Isomerase</keyword>
<dbReference type="EMBL" id="CP007029">
    <property type="protein sequence ID" value="AHE99059.1"/>
    <property type="molecule type" value="Genomic_DNA"/>
</dbReference>
<dbReference type="GO" id="GO:0005886">
    <property type="term" value="C:plasma membrane"/>
    <property type="evidence" value="ECO:0007669"/>
    <property type="project" value="UniProtKB-SubCell"/>
</dbReference>
<keyword evidence="5 12" id="KW-1133">Transmembrane helix</keyword>
<evidence type="ECO:0000256" key="7">
    <source>
        <dbReference type="ARBA" id="ARBA00023186"/>
    </source>
</evidence>
<dbReference type="Pfam" id="PF13624">
    <property type="entry name" value="SurA_N_3"/>
    <property type="match status" value="1"/>
</dbReference>
<dbReference type="Pfam" id="PF00639">
    <property type="entry name" value="Rotamase"/>
    <property type="match status" value="1"/>
</dbReference>
<proteinExistence type="inferred from homology"/>
<comment type="similarity">
    <text evidence="8">Belongs to the PpiD chaperone family.</text>
</comment>
<comment type="subcellular location">
    <subcellularLocation>
        <location evidence="1">Cell inner membrane</location>
        <topology evidence="1">Single-pass type II membrane protein</topology>
        <orientation evidence="1">Periplasmic side</orientation>
    </subcellularLocation>
</comment>
<dbReference type="PANTHER" id="PTHR47529">
    <property type="entry name" value="PEPTIDYL-PROLYL CIS-TRANS ISOMERASE D"/>
    <property type="match status" value="1"/>
</dbReference>
<feature type="transmembrane region" description="Helical" evidence="12">
    <location>
        <begin position="12"/>
        <end position="31"/>
    </location>
</feature>
<dbReference type="OrthoDB" id="9812372at2"/>
<dbReference type="HOGENOM" id="CLU_023843_1_0_6"/>
<accession>W0DKD3</accession>
<evidence type="ECO:0000259" key="13">
    <source>
        <dbReference type="PROSITE" id="PS50198"/>
    </source>
</evidence>
<evidence type="ECO:0000256" key="11">
    <source>
        <dbReference type="PROSITE-ProRule" id="PRU00278"/>
    </source>
</evidence>
<dbReference type="GO" id="GO:0003755">
    <property type="term" value="F:peptidyl-prolyl cis-trans isomerase activity"/>
    <property type="evidence" value="ECO:0007669"/>
    <property type="project" value="UniProtKB-KW"/>
</dbReference>
<dbReference type="PROSITE" id="PS01096">
    <property type="entry name" value="PPIC_PPIASE_1"/>
    <property type="match status" value="1"/>
</dbReference>